<comment type="caution">
    <text evidence="2">The sequence shown here is derived from an EMBL/GenBank/DDBJ whole genome shotgun (WGS) entry which is preliminary data.</text>
</comment>
<dbReference type="Proteomes" id="UP001152484">
    <property type="component" value="Unassembled WGS sequence"/>
</dbReference>
<accession>A0A9P1EHL3</accession>
<reference evidence="2" key="1">
    <citation type="submission" date="2022-07" db="EMBL/GenBank/DDBJ databases">
        <authorList>
            <person name="Macas J."/>
            <person name="Novak P."/>
            <person name="Neumann P."/>
        </authorList>
    </citation>
    <scope>NUCLEOTIDE SEQUENCE</scope>
</reference>
<dbReference type="OrthoDB" id="1740642at2759"/>
<evidence type="ECO:0000313" key="2">
    <source>
        <dbReference type="EMBL" id="CAH9107158.1"/>
    </source>
</evidence>
<organism evidence="2 3">
    <name type="scientific">Cuscuta europaea</name>
    <name type="common">European dodder</name>
    <dbReference type="NCBI Taxonomy" id="41803"/>
    <lineage>
        <taxon>Eukaryota</taxon>
        <taxon>Viridiplantae</taxon>
        <taxon>Streptophyta</taxon>
        <taxon>Embryophyta</taxon>
        <taxon>Tracheophyta</taxon>
        <taxon>Spermatophyta</taxon>
        <taxon>Magnoliopsida</taxon>
        <taxon>eudicotyledons</taxon>
        <taxon>Gunneridae</taxon>
        <taxon>Pentapetalae</taxon>
        <taxon>asterids</taxon>
        <taxon>lamiids</taxon>
        <taxon>Solanales</taxon>
        <taxon>Convolvulaceae</taxon>
        <taxon>Cuscuteae</taxon>
        <taxon>Cuscuta</taxon>
        <taxon>Cuscuta subgen. Cuscuta</taxon>
    </lineage>
</organism>
<keyword evidence="3" id="KW-1185">Reference proteome</keyword>
<dbReference type="Pfam" id="PF07727">
    <property type="entry name" value="RVT_2"/>
    <property type="match status" value="1"/>
</dbReference>
<proteinExistence type="predicted"/>
<name>A0A9P1EHL3_CUSEU</name>
<evidence type="ECO:0000259" key="1">
    <source>
        <dbReference type="Pfam" id="PF07727"/>
    </source>
</evidence>
<sequence>MQNRNHFWVVCLYVDEIIYMGSSQSMVDDFKSSMMEKFEMTDLGVLKYFSGLEVTQREDDIFISQEKYATDLLKNHMSECKTATTPMNINEKLQCNDGTKHADGRMYMSLVGGLNYLTH</sequence>
<protein>
    <recommendedName>
        <fullName evidence="1">Reverse transcriptase Ty1/copia-type domain-containing protein</fullName>
    </recommendedName>
</protein>
<gene>
    <name evidence="2" type="ORF">CEURO_LOCUS17642</name>
</gene>
<dbReference type="EMBL" id="CAMAPE010000050">
    <property type="protein sequence ID" value="CAH9107158.1"/>
    <property type="molecule type" value="Genomic_DNA"/>
</dbReference>
<dbReference type="InterPro" id="IPR013103">
    <property type="entry name" value="RVT_2"/>
</dbReference>
<evidence type="ECO:0000313" key="3">
    <source>
        <dbReference type="Proteomes" id="UP001152484"/>
    </source>
</evidence>
<feature type="domain" description="Reverse transcriptase Ty1/copia-type" evidence="1">
    <location>
        <begin position="8"/>
        <end position="87"/>
    </location>
</feature>
<dbReference type="AlphaFoldDB" id="A0A9P1EHL3"/>